<feature type="coiled-coil region" evidence="1">
    <location>
        <begin position="235"/>
        <end position="298"/>
    </location>
</feature>
<dbReference type="OrthoDB" id="13033at10239"/>
<dbReference type="EMBL" id="AP017924">
    <property type="protein sequence ID" value="BAW19217.1"/>
    <property type="molecule type" value="Genomic_DNA"/>
</dbReference>
<proteinExistence type="predicted"/>
<dbReference type="Proteomes" id="UP000222831">
    <property type="component" value="Segment"/>
</dbReference>
<keyword evidence="1" id="KW-0175">Coiled coil</keyword>
<accession>A0A1L7N163</accession>
<organism evidence="2 3">
    <name type="scientific">Ralstonia phage RP12</name>
    <dbReference type="NCBI Taxonomy" id="1923889"/>
    <lineage>
        <taxon>Viruses</taxon>
        <taxon>Duplodnaviria</taxon>
        <taxon>Heunggongvirae</taxon>
        <taxon>Uroviricota</taxon>
        <taxon>Caudoviricetes</taxon>
        <taxon>Chimalliviridae</taxon>
        <taxon>Ripduovirus</taxon>
        <taxon>Ripduovirus RP12</taxon>
    </lineage>
</organism>
<name>A0A1L7N163_9CAUD</name>
<reference evidence="2 3" key="1">
    <citation type="submission" date="2016-12" db="EMBL/GenBank/DDBJ databases">
        <title>Characterization of two jumbo phages RP12 and RP31 infecting the phytopathogen Ralstonia solanacearum.</title>
        <authorList>
            <person name="Kawasaki T."/>
            <person name="Yoshikawa G."/>
            <person name="Ogata H."/>
            <person name="Yamada T."/>
        </authorList>
    </citation>
    <scope>NUCLEOTIDE SEQUENCE [LARGE SCALE GENOMIC DNA]</scope>
    <source>
        <strain evidence="2 3">RP12</strain>
    </source>
</reference>
<sequence length="298" mass="33106">MKITTYIQQIASMFGKSGLLEDLRFARNQYTAASSVLASADKAFGAKFKGDEMKRAQQVFSGVVKGQGGKGIFGYLAGNISNITATIDALEAIVAGEFEDKIAAKGLNYRKANLVQLVDAITFSARYTSKLLTYALKTETAAARDEKKLEAIPTTDLVPYEIEAFQKGLVPYCNAIAVITRSAGDMVERLDQIPDILADDTNYTNLKNTIGETKIDPFLFSTSNFAWNPIRRLRMHRVEAKIARAKEAETELQMAKLRLMQLERARQGKEDPALEREIAYLQSLTDDLTREIAELNED</sequence>
<protein>
    <submittedName>
        <fullName evidence="2">Putative virion structural protein</fullName>
    </submittedName>
</protein>
<dbReference type="RefSeq" id="YP_009598936.1">
    <property type="nucleotide sequence ID" value="NC_041911.1"/>
</dbReference>
<dbReference type="KEGG" id="vg:40074638"/>
<evidence type="ECO:0000256" key="1">
    <source>
        <dbReference type="SAM" id="Coils"/>
    </source>
</evidence>
<evidence type="ECO:0000313" key="2">
    <source>
        <dbReference type="EMBL" id="BAW19217.1"/>
    </source>
</evidence>
<dbReference type="GeneID" id="40074638"/>
<evidence type="ECO:0000313" key="3">
    <source>
        <dbReference type="Proteomes" id="UP000222831"/>
    </source>
</evidence>
<keyword evidence="3" id="KW-1185">Reference proteome</keyword>